<proteinExistence type="predicted"/>
<dbReference type="Pfam" id="PF11917">
    <property type="entry name" value="DUF3435"/>
    <property type="match status" value="1"/>
</dbReference>
<protein>
    <submittedName>
        <fullName evidence="3">Uncharacterized protein</fullName>
    </submittedName>
</protein>
<evidence type="ECO:0000313" key="4">
    <source>
        <dbReference type="Proteomes" id="UP000475325"/>
    </source>
</evidence>
<accession>A0A7C8JII3</accession>
<evidence type="ECO:0000313" key="3">
    <source>
        <dbReference type="EMBL" id="KAF3111326.1"/>
    </source>
</evidence>
<feature type="coiled-coil region" evidence="1">
    <location>
        <begin position="641"/>
        <end position="673"/>
    </location>
</feature>
<comment type="caution">
    <text evidence="3">The sequence shown here is derived from an EMBL/GenBank/DDBJ whole genome shotgun (WGS) entry which is preliminary data.</text>
</comment>
<gene>
    <name evidence="3" type="ORF">TWF102_006999</name>
</gene>
<reference evidence="3 4" key="1">
    <citation type="submission" date="2019-06" db="EMBL/GenBank/DDBJ databases">
        <authorList>
            <person name="Palmer J.M."/>
        </authorList>
    </citation>
    <scope>NUCLEOTIDE SEQUENCE [LARGE SCALE GENOMIC DNA]</scope>
    <source>
        <strain evidence="3 4">TWF102</strain>
    </source>
</reference>
<name>A0A7C8JII3_ORBOL</name>
<sequence>MNTVTERCSAAQPPKMSKKRSKPTMAERAALRGYTSQIAKERREAANVYCLKKLRPSSEADYKRLSKKWHEFNKFTGKPLTYGFRPGDVITTTDLKEFMRFLIEGSEGGYISEDISSHTLRGMLRKFRAAEKRWGNRTISDEMCDEVRNYIDSELSQDIGRTVPTAQRKKVHINKKEFFDVMDYLWLEDDETTMQPLLRLQLSLFTMISAFTLSRPGGLALTRGETEPTAALCYQDITLMLVQPDPNQHKLIFLLEVKLDNHKNQRSYSNLYSDVILHDSDKFRPVSQFVALAFLDDAFDADIRKPEDLISVRPLHEFGQRSTEFRWKKSHLDRPIFRNQESCAMRTLQLNYYLRTLGTRMGFRFNLTPYSVRYGVSNAMEGKTTLDRRRQALGHLKDGTWATHYMSKTLLTDLQSVFVGIETELITNEIINTTGHSRYRDTRAPQTASNSGLENAKKIDPELQELYKTLDLLRERQKTAPADETNIEIQDISLAIQSRIRRLRNKQLKEERNEFFETIHTRTINDQLRAIREPNELEMLRKDESALKIQEPLSGPRKNVAERLDAGGNLDLIDTTLVKYLMRYLKGQRSGWIGGQYTPSLKRRFEEVRGVPDLTFIGRTTVEEIHVQSELKRAQVRRIKSKRIQKQLSEIKEETLKAQKEATEIEIEAKELDSIWRASEERMDALKREANLKRWKIYSQERSMKKAEKNYTKRMEVLNMRSDRLEKSKLKEAEMIVELEAKTKSILEKLEDETRIKERRRKLEDEVRRLEAKLIAVETSQKSATEEAIQTNDSTVEENLQMVINPPCQQTIVRLTAVEEVIKVAAEERLKAKAGEGMIRFILAGENSNERARLKYSASIAQAKADKARIEAGANDAWERKFAELNLPELLLGNGDGQRIEDNAGQVSLPEKSMSTGTMFKKLKKMMDSDTWNDYSHNAHRIYRRVIGSKGDGLAWKNINRGVREGAKECLRRIVTDKHQTLQENNSWIAEFFLHNCHREERKKALRCNRRSQRHPIVP</sequence>
<dbReference type="PANTHER" id="PTHR37535">
    <property type="entry name" value="FLUG DOMAIN PROTEIN"/>
    <property type="match status" value="1"/>
</dbReference>
<dbReference type="AlphaFoldDB" id="A0A7C8JII3"/>
<feature type="region of interest" description="Disordered" evidence="2">
    <location>
        <begin position="1"/>
        <end position="27"/>
    </location>
</feature>
<keyword evidence="1" id="KW-0175">Coiled coil</keyword>
<dbReference type="Proteomes" id="UP000475325">
    <property type="component" value="Unassembled WGS sequence"/>
</dbReference>
<evidence type="ECO:0000256" key="2">
    <source>
        <dbReference type="SAM" id="MobiDB-lite"/>
    </source>
</evidence>
<evidence type="ECO:0000256" key="1">
    <source>
        <dbReference type="SAM" id="Coils"/>
    </source>
</evidence>
<dbReference type="InterPro" id="IPR021842">
    <property type="entry name" value="DUF3435"/>
</dbReference>
<dbReference type="PANTHER" id="PTHR37535:SF3">
    <property type="entry name" value="FLUG DOMAIN-CONTAINING PROTEIN"/>
    <property type="match status" value="1"/>
</dbReference>
<dbReference type="EMBL" id="WIQW01000004">
    <property type="protein sequence ID" value="KAF3111326.1"/>
    <property type="molecule type" value="Genomic_DNA"/>
</dbReference>
<organism evidence="3 4">
    <name type="scientific">Orbilia oligospora</name>
    <name type="common">Nematode-trapping fungus</name>
    <name type="synonym">Arthrobotrys oligospora</name>
    <dbReference type="NCBI Taxonomy" id="2813651"/>
    <lineage>
        <taxon>Eukaryota</taxon>
        <taxon>Fungi</taxon>
        <taxon>Dikarya</taxon>
        <taxon>Ascomycota</taxon>
        <taxon>Pezizomycotina</taxon>
        <taxon>Orbiliomycetes</taxon>
        <taxon>Orbiliales</taxon>
        <taxon>Orbiliaceae</taxon>
        <taxon>Orbilia</taxon>
    </lineage>
</organism>
<feature type="coiled-coil region" evidence="1">
    <location>
        <begin position="753"/>
        <end position="787"/>
    </location>
</feature>